<dbReference type="GO" id="GO:0009253">
    <property type="term" value="P:peptidoglycan catabolic process"/>
    <property type="evidence" value="ECO:0007669"/>
    <property type="project" value="InterPro"/>
</dbReference>
<dbReference type="PANTHER" id="PTHR11022:SF66">
    <property type="entry name" value="N-ACETYLMURAMOYL-L-ALANINE AMIDASE"/>
    <property type="match status" value="1"/>
</dbReference>
<dbReference type="Ensembl" id="ENSJHYT00000000999.1">
    <property type="protein sequence ID" value="ENSJHYP00000000782.1"/>
    <property type="gene ID" value="ENSJHYG00000000717.1"/>
</dbReference>
<sequence>GVAGAAPSAAHHSAAAPLLGRGHRGPLRAPRGLSLSPTTPIPCDTHRSIWGHPRMISLSSTAPVPCDTPGSILGGHPGVQSPPLFPHGSHHWVPTCSFVVGSDGYLYEGRGWHWVSAHTKDYNTKGFSTGIFQDFLPDFILCGQLSPINCPGNTLFQEIQSWPSFQGTLVSTGLGVGVPVGLVGGGLG</sequence>
<evidence type="ECO:0000313" key="3">
    <source>
        <dbReference type="Proteomes" id="UP000694408"/>
    </source>
</evidence>
<protein>
    <submittedName>
        <fullName evidence="2">Uncharacterized protein</fullName>
    </submittedName>
</protein>
<accession>A0A8C5IDK3</accession>
<proteinExistence type="predicted"/>
<dbReference type="AlphaFoldDB" id="A0A8C5IDK3"/>
<evidence type="ECO:0000256" key="1">
    <source>
        <dbReference type="SAM" id="MobiDB-lite"/>
    </source>
</evidence>
<dbReference type="PANTHER" id="PTHR11022">
    <property type="entry name" value="PEPTIDOGLYCAN RECOGNITION PROTEIN"/>
    <property type="match status" value="1"/>
</dbReference>
<dbReference type="InterPro" id="IPR015510">
    <property type="entry name" value="PGRP"/>
</dbReference>
<evidence type="ECO:0000313" key="2">
    <source>
        <dbReference type="Ensembl" id="ENSJHYP00000000782.1"/>
    </source>
</evidence>
<dbReference type="SUPFAM" id="SSF55846">
    <property type="entry name" value="N-acetylmuramoyl-L-alanine amidase-like"/>
    <property type="match status" value="1"/>
</dbReference>
<name>A0A8C5IDK3_JUNHY</name>
<keyword evidence="3" id="KW-1185">Reference proteome</keyword>
<dbReference type="Gene3D" id="3.40.80.10">
    <property type="entry name" value="Peptidoglycan recognition protein-like"/>
    <property type="match status" value="1"/>
</dbReference>
<dbReference type="InterPro" id="IPR036505">
    <property type="entry name" value="Amidase/PGRP_sf"/>
</dbReference>
<reference evidence="2" key="1">
    <citation type="submission" date="2025-08" db="UniProtKB">
        <authorList>
            <consortium name="Ensembl"/>
        </authorList>
    </citation>
    <scope>IDENTIFICATION</scope>
</reference>
<dbReference type="Proteomes" id="UP000694408">
    <property type="component" value="Unplaced"/>
</dbReference>
<feature type="compositionally biased region" description="Low complexity" evidence="1">
    <location>
        <begin position="1"/>
        <end position="20"/>
    </location>
</feature>
<organism evidence="2 3">
    <name type="scientific">Junco hyemalis</name>
    <name type="common">Dark-eyed junco</name>
    <dbReference type="NCBI Taxonomy" id="40217"/>
    <lineage>
        <taxon>Eukaryota</taxon>
        <taxon>Metazoa</taxon>
        <taxon>Chordata</taxon>
        <taxon>Craniata</taxon>
        <taxon>Vertebrata</taxon>
        <taxon>Euteleostomi</taxon>
        <taxon>Archelosauria</taxon>
        <taxon>Archosauria</taxon>
        <taxon>Dinosauria</taxon>
        <taxon>Saurischia</taxon>
        <taxon>Theropoda</taxon>
        <taxon>Coelurosauria</taxon>
        <taxon>Aves</taxon>
        <taxon>Neognathae</taxon>
        <taxon>Neoaves</taxon>
        <taxon>Telluraves</taxon>
        <taxon>Australaves</taxon>
        <taxon>Passeriformes</taxon>
        <taxon>Passerellidae</taxon>
        <taxon>Junco</taxon>
    </lineage>
</organism>
<dbReference type="GO" id="GO:0008745">
    <property type="term" value="F:N-acetylmuramoyl-L-alanine amidase activity"/>
    <property type="evidence" value="ECO:0007669"/>
    <property type="project" value="InterPro"/>
</dbReference>
<reference evidence="2" key="2">
    <citation type="submission" date="2025-09" db="UniProtKB">
        <authorList>
            <consortium name="Ensembl"/>
        </authorList>
    </citation>
    <scope>IDENTIFICATION</scope>
</reference>
<feature type="region of interest" description="Disordered" evidence="1">
    <location>
        <begin position="1"/>
        <end position="38"/>
    </location>
</feature>